<dbReference type="AlphaFoldDB" id="A0A2P2C0H4"/>
<dbReference type="FunFam" id="3.40.50.720:FF:000084">
    <property type="entry name" value="Short-chain dehydrogenase reductase"/>
    <property type="match status" value="1"/>
</dbReference>
<dbReference type="EC" id="1.1.1.100" evidence="3"/>
<name>A0A2P2C0H4_9ZZZZ</name>
<dbReference type="InterPro" id="IPR002347">
    <property type="entry name" value="SDR_fam"/>
</dbReference>
<dbReference type="InterPro" id="IPR036291">
    <property type="entry name" value="NAD(P)-bd_dom_sf"/>
</dbReference>
<gene>
    <name evidence="3" type="ORF">NOCA2270158</name>
</gene>
<dbReference type="CDD" id="cd05233">
    <property type="entry name" value="SDR_c"/>
    <property type="match status" value="1"/>
</dbReference>
<reference evidence="3" key="1">
    <citation type="submission" date="2015-08" db="EMBL/GenBank/DDBJ databases">
        <authorList>
            <person name="Babu N.S."/>
            <person name="Beckwith C.J."/>
            <person name="Beseler K.G."/>
            <person name="Brison A."/>
            <person name="Carone J.V."/>
            <person name="Caskin T.P."/>
            <person name="Diamond M."/>
            <person name="Durham M.E."/>
            <person name="Foxe J.M."/>
            <person name="Go M."/>
            <person name="Henderson B.A."/>
            <person name="Jones I.B."/>
            <person name="McGettigan J.A."/>
            <person name="Micheletti S.J."/>
            <person name="Nasrallah M.E."/>
            <person name="Ortiz D."/>
            <person name="Piller C.R."/>
            <person name="Privatt S.R."/>
            <person name="Schneider S.L."/>
            <person name="Sharp S."/>
            <person name="Smith T.C."/>
            <person name="Stanton J.D."/>
            <person name="Ullery H.E."/>
            <person name="Wilson R.J."/>
            <person name="Serrano M.G."/>
            <person name="Buck G."/>
            <person name="Lee V."/>
            <person name="Wang Y."/>
            <person name="Carvalho R."/>
            <person name="Voegtly L."/>
            <person name="Shi R."/>
            <person name="Duckworth R."/>
            <person name="Johnson A."/>
            <person name="Loviza R."/>
            <person name="Walstead R."/>
            <person name="Shah Z."/>
            <person name="Kiflezghi M."/>
            <person name="Wade K."/>
            <person name="Ball S.L."/>
            <person name="Bradley K.W."/>
            <person name="Asai D.J."/>
            <person name="Bowman C.A."/>
            <person name="Russell D.A."/>
            <person name="Pope W.H."/>
            <person name="Jacobs-Sera D."/>
            <person name="Hendrix R.W."/>
            <person name="Hatfull G.F."/>
        </authorList>
    </citation>
    <scope>NUCLEOTIDE SEQUENCE</scope>
</reference>
<sequence length="265" mass="27030">MDLNLEGRVAVVTGASRGLGAAITEVLSAEGVLVVAVARTRSDLEALAAQCSGDVIPLVRDLSDVEGAEMIPALAVREFGRLDIIVNNAAVATRGSLVEQGGSGLHSAFAVNLFAPMAIIRGAAPIFLGAGRGNIINIASNGGLTGVPRLAAYCGSKAALIRMTESLADEWGRSGIRVNAIAPGAFATDAQPFDLSDTAAVARRTTRIPLGRLGAPEEVASLTAFLCSDVSGFIHGSTVVIDGGEHGLLGPDPQLWAAEAKEGHS</sequence>
<dbReference type="EMBL" id="CZKA01000020">
    <property type="protein sequence ID" value="CUR55523.1"/>
    <property type="molecule type" value="Genomic_DNA"/>
</dbReference>
<evidence type="ECO:0000256" key="1">
    <source>
        <dbReference type="ARBA" id="ARBA00006484"/>
    </source>
</evidence>
<organism evidence="3">
    <name type="scientific">metagenome</name>
    <dbReference type="NCBI Taxonomy" id="256318"/>
    <lineage>
        <taxon>unclassified sequences</taxon>
        <taxon>metagenomes</taxon>
    </lineage>
</organism>
<proteinExistence type="inferred from homology"/>
<dbReference type="Gene3D" id="3.40.50.720">
    <property type="entry name" value="NAD(P)-binding Rossmann-like Domain"/>
    <property type="match status" value="1"/>
</dbReference>
<dbReference type="PRINTS" id="PR00080">
    <property type="entry name" value="SDRFAMILY"/>
</dbReference>
<dbReference type="PANTHER" id="PTHR42760">
    <property type="entry name" value="SHORT-CHAIN DEHYDROGENASES/REDUCTASES FAMILY MEMBER"/>
    <property type="match status" value="1"/>
</dbReference>
<protein>
    <submittedName>
        <fullName evidence="3">Putative 3-oxoacyl-(Acyl-carrier-protein) reductase</fullName>
        <ecNumber evidence="3">1.1.1.100</ecNumber>
    </submittedName>
</protein>
<dbReference type="PROSITE" id="PS00061">
    <property type="entry name" value="ADH_SHORT"/>
    <property type="match status" value="1"/>
</dbReference>
<keyword evidence="2 3" id="KW-0560">Oxidoreductase</keyword>
<dbReference type="GO" id="GO:0004316">
    <property type="term" value="F:3-oxoacyl-[acyl-carrier-protein] reductase (NADPH) activity"/>
    <property type="evidence" value="ECO:0007669"/>
    <property type="project" value="UniProtKB-EC"/>
</dbReference>
<evidence type="ECO:0000256" key="2">
    <source>
        <dbReference type="ARBA" id="ARBA00023002"/>
    </source>
</evidence>
<dbReference type="Pfam" id="PF13561">
    <property type="entry name" value="adh_short_C2"/>
    <property type="match status" value="1"/>
</dbReference>
<dbReference type="PANTHER" id="PTHR42760:SF133">
    <property type="entry name" value="3-OXOACYL-[ACYL-CARRIER-PROTEIN] REDUCTASE"/>
    <property type="match status" value="1"/>
</dbReference>
<evidence type="ECO:0000313" key="3">
    <source>
        <dbReference type="EMBL" id="CUR55523.1"/>
    </source>
</evidence>
<dbReference type="PRINTS" id="PR00081">
    <property type="entry name" value="GDHRDH"/>
</dbReference>
<dbReference type="SUPFAM" id="SSF51735">
    <property type="entry name" value="NAD(P)-binding Rossmann-fold domains"/>
    <property type="match status" value="1"/>
</dbReference>
<accession>A0A2P2C0H4</accession>
<comment type="similarity">
    <text evidence="1">Belongs to the short-chain dehydrogenases/reductases (SDR) family.</text>
</comment>
<dbReference type="InterPro" id="IPR020904">
    <property type="entry name" value="Sc_DH/Rdtase_CS"/>
</dbReference>